<dbReference type="GO" id="GO:0009941">
    <property type="term" value="C:chloroplast envelope"/>
    <property type="evidence" value="ECO:0007669"/>
    <property type="project" value="UniProtKB-SubCell"/>
</dbReference>
<dbReference type="GO" id="GO:0016020">
    <property type="term" value="C:membrane"/>
    <property type="evidence" value="ECO:0007669"/>
    <property type="project" value="UniProtKB-SubCell"/>
</dbReference>
<name>A0A6P5TZV8_PRUAV</name>
<dbReference type="InterPro" id="IPR002657">
    <property type="entry name" value="BilAc:Na_symport/Acr3"/>
</dbReference>
<keyword evidence="9" id="KW-1185">Reference proteome</keyword>
<proteinExistence type="inferred from homology"/>
<feature type="transmembrane region" description="Helical" evidence="8">
    <location>
        <begin position="221"/>
        <end position="243"/>
    </location>
</feature>
<evidence type="ECO:0000256" key="8">
    <source>
        <dbReference type="SAM" id="Phobius"/>
    </source>
</evidence>
<evidence type="ECO:0000256" key="4">
    <source>
        <dbReference type="ARBA" id="ARBA00022692"/>
    </source>
</evidence>
<feature type="transmembrane region" description="Helical" evidence="8">
    <location>
        <begin position="162"/>
        <end position="185"/>
    </location>
</feature>
<dbReference type="Proteomes" id="UP000515124">
    <property type="component" value="Unplaced"/>
</dbReference>
<dbReference type="GeneID" id="110772440"/>
<keyword evidence="5 8" id="KW-1133">Transmembrane helix</keyword>
<accession>A0A6P5TZV8</accession>
<feature type="transmembrane region" description="Helical" evidence="8">
    <location>
        <begin position="197"/>
        <end position="215"/>
    </location>
</feature>
<keyword evidence="6 8" id="KW-0472">Membrane</keyword>
<dbReference type="Pfam" id="PF01758">
    <property type="entry name" value="SBF"/>
    <property type="match status" value="1"/>
</dbReference>
<evidence type="ECO:0000256" key="7">
    <source>
        <dbReference type="SAM" id="MobiDB-lite"/>
    </source>
</evidence>
<comment type="subcellular location">
    <subcellularLocation>
        <location evidence="2">Membrane</location>
        <topology evidence="2">Multi-pass membrane protein</topology>
    </subcellularLocation>
    <subcellularLocation>
        <location evidence="1">Plastid</location>
        <location evidence="1">Chloroplast envelope</location>
    </subcellularLocation>
</comment>
<organism evidence="9 10">
    <name type="scientific">Prunus avium</name>
    <name type="common">Cherry</name>
    <name type="synonym">Cerasus avium</name>
    <dbReference type="NCBI Taxonomy" id="42229"/>
    <lineage>
        <taxon>Eukaryota</taxon>
        <taxon>Viridiplantae</taxon>
        <taxon>Streptophyta</taxon>
        <taxon>Embryophyta</taxon>
        <taxon>Tracheophyta</taxon>
        <taxon>Spermatophyta</taxon>
        <taxon>Magnoliopsida</taxon>
        <taxon>eudicotyledons</taxon>
        <taxon>Gunneridae</taxon>
        <taxon>Pentapetalae</taxon>
        <taxon>rosids</taxon>
        <taxon>fabids</taxon>
        <taxon>Rosales</taxon>
        <taxon>Rosaceae</taxon>
        <taxon>Amygdaloideae</taxon>
        <taxon>Amygdaleae</taxon>
        <taxon>Prunus</taxon>
    </lineage>
</organism>
<protein>
    <submittedName>
        <fullName evidence="10">Probable sodium/metabolite cotransporter BASS2, chloroplastic</fullName>
    </submittedName>
</protein>
<dbReference type="RefSeq" id="XP_021832571.1">
    <property type="nucleotide sequence ID" value="XM_021976879.1"/>
</dbReference>
<dbReference type="PANTHER" id="PTHR10361:SF66">
    <property type="entry name" value="OS12G0170300 PROTEIN"/>
    <property type="match status" value="1"/>
</dbReference>
<gene>
    <name evidence="10" type="primary">LOC110772440</name>
</gene>
<feature type="transmembrane region" description="Helical" evidence="8">
    <location>
        <begin position="340"/>
        <end position="362"/>
    </location>
</feature>
<dbReference type="InterPro" id="IPR004710">
    <property type="entry name" value="Bilac:Na_transpt"/>
</dbReference>
<dbReference type="InterPro" id="IPR038770">
    <property type="entry name" value="Na+/solute_symporter_sf"/>
</dbReference>
<evidence type="ECO:0000256" key="3">
    <source>
        <dbReference type="ARBA" id="ARBA00006528"/>
    </source>
</evidence>
<evidence type="ECO:0000256" key="2">
    <source>
        <dbReference type="ARBA" id="ARBA00004141"/>
    </source>
</evidence>
<keyword evidence="4 8" id="KW-0812">Transmembrane</keyword>
<feature type="region of interest" description="Disordered" evidence="7">
    <location>
        <begin position="1"/>
        <end position="32"/>
    </location>
</feature>
<dbReference type="Gene3D" id="1.20.1530.20">
    <property type="match status" value="1"/>
</dbReference>
<evidence type="ECO:0000313" key="9">
    <source>
        <dbReference type="Proteomes" id="UP000515124"/>
    </source>
</evidence>
<evidence type="ECO:0000256" key="5">
    <source>
        <dbReference type="ARBA" id="ARBA00022989"/>
    </source>
</evidence>
<dbReference type="PANTHER" id="PTHR10361">
    <property type="entry name" value="SODIUM-BILE ACID COTRANSPORTER"/>
    <property type="match status" value="1"/>
</dbReference>
<feature type="compositionally biased region" description="Polar residues" evidence="7">
    <location>
        <begin position="1"/>
        <end position="10"/>
    </location>
</feature>
<evidence type="ECO:0000256" key="6">
    <source>
        <dbReference type="ARBA" id="ARBA00023136"/>
    </source>
</evidence>
<sequence>MRLASENSSAKPLVAERLKTDRQKPPLKPKSLSDSKIRAALLIYQAQAIMRLASENSSAKPLVAERLKTDRQKPPLKPKSLSDSKIRAALLIYQDFQWQEDIPCSVFLKSAVAGSSTILLMPFILKKQEDNYEAIAIYSTPFNAFYEIAFQVTLIAQGDVPLSIVMTVCTTLGAAALTPLLTKILAGTFDPVDATKLSMSTMHVVVALILLGSYMQSAFPAVVKIVIPFAPLFAVLAASLLACSVFSENVVRLKASMVAVTLPAELSLMAHAETVLSGEVGVVILSMLLVHIAGFFVGYISAAVCGFREAQRRAISIDVGMQNSSLGVVLATSHFTSPMVALPAAVIVNIMGSSLAFFWRYVDPSDSKGDSYS</sequence>
<dbReference type="AlphaFoldDB" id="A0A6P5TZV8"/>
<reference evidence="10" key="1">
    <citation type="submission" date="2025-08" db="UniProtKB">
        <authorList>
            <consortium name="RefSeq"/>
        </authorList>
    </citation>
    <scope>IDENTIFICATION</scope>
</reference>
<comment type="similarity">
    <text evidence="3">Belongs to the bile acid:sodium symporter (BASS) (TC 2.A.28) family.</text>
</comment>
<feature type="transmembrane region" description="Helical" evidence="8">
    <location>
        <begin position="284"/>
        <end position="307"/>
    </location>
</feature>
<dbReference type="KEGG" id="pavi:110772440"/>
<evidence type="ECO:0000256" key="1">
    <source>
        <dbReference type="ARBA" id="ARBA00004119"/>
    </source>
</evidence>
<evidence type="ECO:0000313" key="10">
    <source>
        <dbReference type="RefSeq" id="XP_021832571.1"/>
    </source>
</evidence>
<feature type="compositionally biased region" description="Basic and acidic residues" evidence="7">
    <location>
        <begin position="14"/>
        <end position="24"/>
    </location>
</feature>